<keyword evidence="3" id="KW-1185">Reference proteome</keyword>
<evidence type="ECO:0008006" key="4">
    <source>
        <dbReference type="Google" id="ProtNLM"/>
    </source>
</evidence>
<dbReference type="Proteomes" id="UP000051639">
    <property type="component" value="Unassembled WGS sequence"/>
</dbReference>
<keyword evidence="1" id="KW-0472">Membrane</keyword>
<proteinExistence type="predicted"/>
<evidence type="ECO:0000313" key="3">
    <source>
        <dbReference type="Proteomes" id="UP000051639"/>
    </source>
</evidence>
<sequence length="327" mass="36943">MITVIKRWFWVLVWSLTAIYASLILINSVLFPGVRREQSLPINMVLLIGLSGLLFVLLLFNYQLMVKYSKYRIFFYSVTLLLLFALQIGSSISMQGALGADDFDVRLQIANFLAGSDQWSSYFAFGPNAGVVILFSKLLKYVFGNLQETSLIFNLLNYLFIDVAFFSGWKSLKLLGKHEEADLYYTLGLLFSPLWMTALIVYTDVPALGFGMLGILLYFYSQKVKTVTMTYVALMGAILMMVLSVYMKENMLILVIAVFLYEWLGRNAFNWRRGGVLLLAPLAFAGGIRMINHYEQVPESGYPTSYWVAIGYNTATDGTVAKGKIQT</sequence>
<dbReference type="EMBL" id="JQBA01000022">
    <property type="protein sequence ID" value="KRN44127.1"/>
    <property type="molecule type" value="Genomic_DNA"/>
</dbReference>
<feature type="transmembrane region" description="Helical" evidence="1">
    <location>
        <begin position="151"/>
        <end position="169"/>
    </location>
</feature>
<dbReference type="AlphaFoldDB" id="A0A0R2GTC4"/>
<feature type="transmembrane region" description="Helical" evidence="1">
    <location>
        <begin position="74"/>
        <end position="99"/>
    </location>
</feature>
<evidence type="ECO:0000313" key="2">
    <source>
        <dbReference type="EMBL" id="KRN44127.1"/>
    </source>
</evidence>
<feature type="transmembrane region" description="Helical" evidence="1">
    <location>
        <begin position="227"/>
        <end position="246"/>
    </location>
</feature>
<reference evidence="2 3" key="1">
    <citation type="journal article" date="2015" name="Genome Announc.">
        <title>Expanding the biotechnology potential of lactobacilli through comparative genomics of 213 strains and associated genera.</title>
        <authorList>
            <person name="Sun Z."/>
            <person name="Harris H.M."/>
            <person name="McCann A."/>
            <person name="Guo C."/>
            <person name="Argimon S."/>
            <person name="Zhang W."/>
            <person name="Yang X."/>
            <person name="Jeffery I.B."/>
            <person name="Cooney J.C."/>
            <person name="Kagawa T.F."/>
            <person name="Liu W."/>
            <person name="Song Y."/>
            <person name="Salvetti E."/>
            <person name="Wrobel A."/>
            <person name="Rasinkangas P."/>
            <person name="Parkhill J."/>
            <person name="Rea M.C."/>
            <person name="O'Sullivan O."/>
            <person name="Ritari J."/>
            <person name="Douillard F.P."/>
            <person name="Paul Ross R."/>
            <person name="Yang R."/>
            <person name="Briner A.E."/>
            <person name="Felis G.E."/>
            <person name="de Vos W.M."/>
            <person name="Barrangou R."/>
            <person name="Klaenhammer T.R."/>
            <person name="Caufield P.W."/>
            <person name="Cui Y."/>
            <person name="Zhang H."/>
            <person name="O'Toole P.W."/>
        </authorList>
    </citation>
    <scope>NUCLEOTIDE SEQUENCE [LARGE SCALE GENOMIC DNA]</scope>
    <source>
        <strain evidence="2 3">DSM 14792</strain>
    </source>
</reference>
<feature type="transmembrane region" description="Helical" evidence="1">
    <location>
        <begin position="7"/>
        <end position="30"/>
    </location>
</feature>
<dbReference type="PATRIC" id="fig|148604.4.peg.851"/>
<keyword evidence="1" id="KW-0812">Transmembrane</keyword>
<accession>A0A0R2GTC4</accession>
<keyword evidence="1" id="KW-1133">Transmembrane helix</keyword>
<feature type="transmembrane region" description="Helical" evidence="1">
    <location>
        <begin position="194"/>
        <end position="220"/>
    </location>
</feature>
<dbReference type="RefSeq" id="WP_056994515.1">
    <property type="nucleotide sequence ID" value="NZ_CANCWM010000001.1"/>
</dbReference>
<gene>
    <name evidence="2" type="ORF">IV41_GL000825</name>
</gene>
<organism evidence="2 3">
    <name type="scientific">Limosilactobacillus ingluviei</name>
    <dbReference type="NCBI Taxonomy" id="148604"/>
    <lineage>
        <taxon>Bacteria</taxon>
        <taxon>Bacillati</taxon>
        <taxon>Bacillota</taxon>
        <taxon>Bacilli</taxon>
        <taxon>Lactobacillales</taxon>
        <taxon>Lactobacillaceae</taxon>
        <taxon>Limosilactobacillus</taxon>
    </lineage>
</organism>
<feature type="transmembrane region" description="Helical" evidence="1">
    <location>
        <begin position="42"/>
        <end position="62"/>
    </location>
</feature>
<comment type="caution">
    <text evidence="2">The sequence shown here is derived from an EMBL/GenBank/DDBJ whole genome shotgun (WGS) entry which is preliminary data.</text>
</comment>
<dbReference type="OrthoDB" id="2240371at2"/>
<protein>
    <recommendedName>
        <fullName evidence="4">Glycosyltransferase RgtA/B/C/D-like domain-containing protein</fullName>
    </recommendedName>
</protein>
<feature type="transmembrane region" description="Helical" evidence="1">
    <location>
        <begin position="119"/>
        <end position="139"/>
    </location>
</feature>
<name>A0A0R2GTC4_9LACO</name>
<feature type="transmembrane region" description="Helical" evidence="1">
    <location>
        <begin position="252"/>
        <end position="269"/>
    </location>
</feature>
<evidence type="ECO:0000256" key="1">
    <source>
        <dbReference type="SAM" id="Phobius"/>
    </source>
</evidence>